<organism evidence="1 2">
    <name type="scientific">Pseudomonas nunensis</name>
    <dbReference type="NCBI Taxonomy" id="2961896"/>
    <lineage>
        <taxon>Bacteria</taxon>
        <taxon>Pseudomonadati</taxon>
        <taxon>Pseudomonadota</taxon>
        <taxon>Gammaproteobacteria</taxon>
        <taxon>Pseudomonadales</taxon>
        <taxon>Pseudomonadaceae</taxon>
        <taxon>Pseudomonas</taxon>
    </lineage>
</organism>
<name>A0ABY5EI96_9PSED</name>
<reference evidence="1" key="1">
    <citation type="submission" date="2022-07" db="EMBL/GenBank/DDBJ databases">
        <title>Pseudomonas nunamit sp. nov. an antifungal species isolated from Greenland.</title>
        <authorList>
            <person name="Ntana F."/>
            <person name="Hennessy R.C."/>
            <person name="Zervas A."/>
            <person name="Stougaard P."/>
        </authorList>
    </citation>
    <scope>NUCLEOTIDE SEQUENCE</scope>
    <source>
        <strain evidence="1">In5</strain>
    </source>
</reference>
<evidence type="ECO:0000313" key="2">
    <source>
        <dbReference type="Proteomes" id="UP001059607"/>
    </source>
</evidence>
<accession>A0ABY5EI96</accession>
<gene>
    <name evidence="1" type="ORF">NK667_01035</name>
</gene>
<evidence type="ECO:0000313" key="1">
    <source>
        <dbReference type="EMBL" id="UTO14981.1"/>
    </source>
</evidence>
<dbReference type="InterPro" id="IPR046905">
    <property type="entry name" value="ABC-3C_MC1"/>
</dbReference>
<dbReference type="RefSeq" id="WP_054613610.1">
    <property type="nucleotide sequence ID" value="NZ_CP101125.1"/>
</dbReference>
<proteinExistence type="predicted"/>
<sequence>MINLIELIFDGAGYSRADYPNDFDARLYRRTGALQDEFFIVKDFSTESSQIIDELQSDIYLSLAPFFSLVEGAEKNTNLILMKCHPAPTNAQATLLNRKISEIEENPYFFKKSVLAYTIEEMEALSSKILETPDKNLATTIEEVMHNYEDFIEFRDHNTNPLFSVVTKLYTKLPFLTYNLKPEDQIQLGNEIDQKLQLKNLYTIRDEALELDIDSADALEAWIASSKEDKNV</sequence>
<keyword evidence="2" id="KW-1185">Reference proteome</keyword>
<dbReference type="Pfam" id="PF20289">
    <property type="entry name" value="MComp1"/>
    <property type="match status" value="1"/>
</dbReference>
<dbReference type="Proteomes" id="UP001059607">
    <property type="component" value="Chromosome"/>
</dbReference>
<protein>
    <submittedName>
        <fullName evidence="1">Uncharacterized protein</fullName>
    </submittedName>
</protein>
<dbReference type="EMBL" id="CP101125">
    <property type="protein sequence ID" value="UTO14981.1"/>
    <property type="molecule type" value="Genomic_DNA"/>
</dbReference>